<dbReference type="Gene3D" id="3.40.50.150">
    <property type="entry name" value="Vaccinia Virus protein VP39"/>
    <property type="match status" value="1"/>
</dbReference>
<name>G9WSZ0_9FIRM</name>
<dbReference type="InterPro" id="IPR003682">
    <property type="entry name" value="rRNA_ssu_MeTfrase_G"/>
</dbReference>
<keyword evidence="4 6" id="KW-0808">Transferase</keyword>
<feature type="binding site" evidence="6">
    <location>
        <position position="93"/>
    </location>
    <ligand>
        <name>S-adenosyl-L-methionine</name>
        <dbReference type="ChEBI" id="CHEBI:59789"/>
    </ligand>
</feature>
<dbReference type="HOGENOM" id="CLU_065341_0_0_9"/>
<comment type="caution">
    <text evidence="6">Lacks conserved residue(s) required for the propagation of feature annotation.</text>
</comment>
<accession>G9WSZ0</accession>
<evidence type="ECO:0000256" key="2">
    <source>
        <dbReference type="ARBA" id="ARBA00022552"/>
    </source>
</evidence>
<evidence type="ECO:0000256" key="6">
    <source>
        <dbReference type="HAMAP-Rule" id="MF_00074"/>
    </source>
</evidence>
<organism evidence="7 8">
    <name type="scientific">Oribacterium asaccharolyticum ACB7</name>
    <dbReference type="NCBI Taxonomy" id="796944"/>
    <lineage>
        <taxon>Bacteria</taxon>
        <taxon>Bacillati</taxon>
        <taxon>Bacillota</taxon>
        <taxon>Clostridia</taxon>
        <taxon>Lachnospirales</taxon>
        <taxon>Lachnospiraceae</taxon>
        <taxon>Oribacterium</taxon>
    </lineage>
</organism>
<comment type="caution">
    <text evidence="7">The sequence shown here is derived from an EMBL/GenBank/DDBJ whole genome shotgun (WGS) entry which is preliminary data.</text>
</comment>
<dbReference type="GO" id="GO:0070043">
    <property type="term" value="F:rRNA (guanine-N7-)-methyltransferase activity"/>
    <property type="evidence" value="ECO:0007669"/>
    <property type="project" value="UniProtKB-UniRule"/>
</dbReference>
<dbReference type="AlphaFoldDB" id="G9WSZ0"/>
<keyword evidence="1 6" id="KW-0963">Cytoplasm</keyword>
<evidence type="ECO:0000256" key="1">
    <source>
        <dbReference type="ARBA" id="ARBA00022490"/>
    </source>
</evidence>
<dbReference type="RefSeq" id="WP_009537847.1">
    <property type="nucleotide sequence ID" value="NZ_JH414507.1"/>
</dbReference>
<evidence type="ECO:0000256" key="5">
    <source>
        <dbReference type="ARBA" id="ARBA00022691"/>
    </source>
</evidence>
<protein>
    <recommendedName>
        <fullName evidence="6">Ribosomal RNA small subunit methyltransferase G</fullName>
        <ecNumber evidence="6">2.1.1.-</ecNumber>
    </recommendedName>
    <alternativeName>
        <fullName evidence="6">16S rRNA 7-methylguanosine methyltransferase</fullName>
        <shortName evidence="6">16S rRNA m7G methyltransferase</shortName>
    </alternativeName>
</protein>
<dbReference type="EC" id="2.1.1.-" evidence="6"/>
<evidence type="ECO:0000256" key="3">
    <source>
        <dbReference type="ARBA" id="ARBA00022603"/>
    </source>
</evidence>
<reference evidence="7 8" key="1">
    <citation type="submission" date="2011-08" db="EMBL/GenBank/DDBJ databases">
        <title>The Genome Sequence of Oribacterium sp. ACB7.</title>
        <authorList>
            <consortium name="The Broad Institute Genome Sequencing Platform"/>
            <person name="Earl A."/>
            <person name="Ward D."/>
            <person name="Feldgarden M."/>
            <person name="Gevers D."/>
            <person name="Sizova M."/>
            <person name="Hazen A."/>
            <person name="Epstein S."/>
            <person name="Young S.K."/>
            <person name="Zeng Q."/>
            <person name="Gargeya S."/>
            <person name="Fitzgerald M."/>
            <person name="Haas B."/>
            <person name="Abouelleil A."/>
            <person name="Alvarado L."/>
            <person name="Arachchi H.M."/>
            <person name="Berlin A."/>
            <person name="Brown A."/>
            <person name="Chapman S.B."/>
            <person name="Chen Z."/>
            <person name="Dunbar C."/>
            <person name="Freedman E."/>
            <person name="Gearin G."/>
            <person name="Gellesch M."/>
            <person name="Goldberg J."/>
            <person name="Griggs A."/>
            <person name="Gujja S."/>
            <person name="Heiman D."/>
            <person name="Howarth C."/>
            <person name="Larson L."/>
            <person name="Lui A."/>
            <person name="MacDonald P.J.P."/>
            <person name="Montmayeur A."/>
            <person name="Murphy C."/>
            <person name="Neiman D."/>
            <person name="Pearson M."/>
            <person name="Priest M."/>
            <person name="Roberts A."/>
            <person name="Saif S."/>
            <person name="Shea T."/>
            <person name="Shenoy N."/>
            <person name="Sisk P."/>
            <person name="Stolte C."/>
            <person name="Sykes S."/>
            <person name="Wortman J."/>
            <person name="Nusbaum C."/>
            <person name="Birren B."/>
        </authorList>
    </citation>
    <scope>NUCLEOTIDE SEQUENCE [LARGE SCALE GENOMIC DNA]</scope>
    <source>
        <strain evidence="7 8">ACB7</strain>
    </source>
</reference>
<keyword evidence="5 6" id="KW-0949">S-adenosyl-L-methionine</keyword>
<sequence length="249" mass="28136">MARDEFSRRLSALSKQLGVDLQEEQLQQFYCYYTLLVEKNKVMNLTAITEEEDVIVKHFIDSLAMVKLNVSRETFSKWIEGRHCMDVGTGAGFPGLAIKIAFPSISISLSDSLQKRIHFLEEVVRELGLKGVDFHHGRAEDLGKKPELREQYDLVFSRAVANLSTLSEYDLPFVKKGGYFLAMKSKDISEELEKGKKAIHLLGGKLEEVLEYTLPETDIGRSLLLVQKIENTAKKYPRKAGVPSKEPLG</sequence>
<evidence type="ECO:0000313" key="8">
    <source>
        <dbReference type="Proteomes" id="UP000003527"/>
    </source>
</evidence>
<dbReference type="PIRSF" id="PIRSF003078">
    <property type="entry name" value="GidB"/>
    <property type="match status" value="1"/>
</dbReference>
<dbReference type="InterPro" id="IPR029063">
    <property type="entry name" value="SAM-dependent_MTases_sf"/>
</dbReference>
<comment type="similarity">
    <text evidence="6">Belongs to the methyltransferase superfamily. RNA methyltransferase RsmG family.</text>
</comment>
<dbReference type="HAMAP" id="MF_00074">
    <property type="entry name" value="16SrRNA_methyltr_G"/>
    <property type="match status" value="1"/>
</dbReference>
<dbReference type="PANTHER" id="PTHR31760">
    <property type="entry name" value="S-ADENOSYL-L-METHIONINE-DEPENDENT METHYLTRANSFERASES SUPERFAMILY PROTEIN"/>
    <property type="match status" value="1"/>
</dbReference>
<comment type="function">
    <text evidence="6">Specifically methylates the N7 position of a guanine in 16S rRNA.</text>
</comment>
<dbReference type="Proteomes" id="UP000003527">
    <property type="component" value="Unassembled WGS sequence"/>
</dbReference>
<gene>
    <name evidence="6" type="primary">rsmG</name>
    <name evidence="7" type="ORF">HMPREF9624_02206</name>
</gene>
<dbReference type="PANTHER" id="PTHR31760:SF0">
    <property type="entry name" value="S-ADENOSYL-L-METHIONINE-DEPENDENT METHYLTRANSFERASES SUPERFAMILY PROTEIN"/>
    <property type="match status" value="1"/>
</dbReference>
<keyword evidence="2 6" id="KW-0698">rRNA processing</keyword>
<dbReference type="EMBL" id="AFZD01000007">
    <property type="protein sequence ID" value="EHL13360.1"/>
    <property type="molecule type" value="Genomic_DNA"/>
</dbReference>
<evidence type="ECO:0000313" key="7">
    <source>
        <dbReference type="EMBL" id="EHL13360.1"/>
    </source>
</evidence>
<evidence type="ECO:0000256" key="4">
    <source>
        <dbReference type="ARBA" id="ARBA00022679"/>
    </source>
</evidence>
<dbReference type="Pfam" id="PF02527">
    <property type="entry name" value="GidB"/>
    <property type="match status" value="1"/>
</dbReference>
<feature type="binding site" evidence="6">
    <location>
        <begin position="139"/>
        <end position="140"/>
    </location>
    <ligand>
        <name>S-adenosyl-L-methionine</name>
        <dbReference type="ChEBI" id="CHEBI:59789"/>
    </ligand>
</feature>
<keyword evidence="8" id="KW-1185">Reference proteome</keyword>
<comment type="subcellular location">
    <subcellularLocation>
        <location evidence="6">Cytoplasm</location>
    </subcellularLocation>
</comment>
<dbReference type="PATRIC" id="fig|796944.3.peg.730"/>
<dbReference type="NCBIfam" id="TIGR00138">
    <property type="entry name" value="rsmG_gidB"/>
    <property type="match status" value="1"/>
</dbReference>
<feature type="binding site" evidence="6">
    <location>
        <position position="88"/>
    </location>
    <ligand>
        <name>S-adenosyl-L-methionine</name>
        <dbReference type="ChEBI" id="CHEBI:59789"/>
    </ligand>
</feature>
<dbReference type="GO" id="GO:0005829">
    <property type="term" value="C:cytosol"/>
    <property type="evidence" value="ECO:0007669"/>
    <property type="project" value="TreeGrafter"/>
</dbReference>
<keyword evidence="3 6" id="KW-0489">Methyltransferase</keyword>
<dbReference type="FunFam" id="3.40.50.150:FF:000041">
    <property type="entry name" value="Ribosomal RNA small subunit methyltransferase G"/>
    <property type="match status" value="1"/>
</dbReference>
<feature type="binding site" evidence="6">
    <location>
        <position position="158"/>
    </location>
    <ligand>
        <name>S-adenosyl-L-methionine</name>
        <dbReference type="ChEBI" id="CHEBI:59789"/>
    </ligand>
</feature>
<dbReference type="SUPFAM" id="SSF53335">
    <property type="entry name" value="S-adenosyl-L-methionine-dependent methyltransferases"/>
    <property type="match status" value="1"/>
</dbReference>
<proteinExistence type="inferred from homology"/>